<keyword evidence="5" id="KW-0998">Cell outer membrane</keyword>
<dbReference type="Proteomes" id="UP000029554">
    <property type="component" value="Unassembled WGS sequence"/>
</dbReference>
<evidence type="ECO:0000256" key="3">
    <source>
        <dbReference type="ARBA" id="ARBA00022729"/>
    </source>
</evidence>
<name>A0A095U283_9FLAO</name>
<dbReference type="InterPro" id="IPR011990">
    <property type="entry name" value="TPR-like_helical_dom_sf"/>
</dbReference>
<dbReference type="GO" id="GO:0009279">
    <property type="term" value="C:cell outer membrane"/>
    <property type="evidence" value="ECO:0007669"/>
    <property type="project" value="UniProtKB-SubCell"/>
</dbReference>
<gene>
    <name evidence="8" type="ORF">LG45_03345</name>
</gene>
<evidence type="ECO:0000256" key="2">
    <source>
        <dbReference type="ARBA" id="ARBA00006275"/>
    </source>
</evidence>
<dbReference type="Gene3D" id="1.25.40.390">
    <property type="match status" value="1"/>
</dbReference>
<dbReference type="OrthoDB" id="5694214at2"/>
<protein>
    <recommendedName>
        <fullName evidence="10">Carbohydrate-binding protein SusD</fullName>
    </recommendedName>
</protein>
<organism evidence="8 9">
    <name type="scientific">Flavobacterium aquatile LMG 4008 = ATCC 11947</name>
    <dbReference type="NCBI Taxonomy" id="1453498"/>
    <lineage>
        <taxon>Bacteria</taxon>
        <taxon>Pseudomonadati</taxon>
        <taxon>Bacteroidota</taxon>
        <taxon>Flavobacteriia</taxon>
        <taxon>Flavobacteriales</taxon>
        <taxon>Flavobacteriaceae</taxon>
        <taxon>Flavobacterium</taxon>
    </lineage>
</organism>
<keyword evidence="4" id="KW-0472">Membrane</keyword>
<dbReference type="eggNOG" id="COG0446">
    <property type="taxonomic scope" value="Bacteria"/>
</dbReference>
<evidence type="ECO:0000256" key="1">
    <source>
        <dbReference type="ARBA" id="ARBA00004442"/>
    </source>
</evidence>
<feature type="domain" description="SusD-like N-terminal" evidence="7">
    <location>
        <begin position="103"/>
        <end position="227"/>
    </location>
</feature>
<dbReference type="PROSITE" id="PS51257">
    <property type="entry name" value="PROKAR_LIPOPROTEIN"/>
    <property type="match status" value="1"/>
</dbReference>
<sequence>MKIKTIVKLSLITTITALMITSCNDEDFLDRLPEGVATEGDLPAGALEEKAFGLYGKMRTEAGITDWTRYWFQSIRSDDAAKGSSVTDAAAFGTIFDGFQYSAAEGFAASNWNGHYSLIYACNDLIVLVDESGTTDAGSLTNKAEAMAIRAFCYFELRRDYGEVPIVINKVVNPADAVKPKSTIAEVDAQIVSDLTFAKENLPMTWPSYPGRATKGFAQTLLGKLYLYQQNWTQALTEFNDVMGYGYALNNSYSDIFLQSGDNSTESVFEVQFLRLAGVNYSNNYWESQGVRGTSTWDLGWGFNVPTPNLISAYEAGDPRLAATVLFSGQNDGYGNILPTSPPLDQPYWNKKAYTLPSERAFFGENKNHWSNIKLIRYADVLLMAAEAANESGQSSLAVSYINQVRARARGTNTSVLPDITSTDQAIVRAAIKQERRIELAMEGERFYDLVRWGDANAILGGLGYQPKNEFYPIPQTAIDQSGGVLVQNPNY</sequence>
<keyword evidence="3" id="KW-0732">Signal</keyword>
<feature type="domain" description="RagB/SusD" evidence="6">
    <location>
        <begin position="265"/>
        <end position="458"/>
    </location>
</feature>
<dbReference type="CDD" id="cd08977">
    <property type="entry name" value="SusD"/>
    <property type="match status" value="1"/>
</dbReference>
<dbReference type="Pfam" id="PF07980">
    <property type="entry name" value="SusD_RagB"/>
    <property type="match status" value="1"/>
</dbReference>
<comment type="similarity">
    <text evidence="2">Belongs to the SusD family.</text>
</comment>
<dbReference type="Pfam" id="PF14322">
    <property type="entry name" value="SusD-like_3"/>
    <property type="match status" value="1"/>
</dbReference>
<dbReference type="EMBL" id="JRHH01000002">
    <property type="protein sequence ID" value="KGD68693.1"/>
    <property type="molecule type" value="Genomic_DNA"/>
</dbReference>
<comment type="caution">
    <text evidence="8">The sequence shown here is derived from an EMBL/GenBank/DDBJ whole genome shotgun (WGS) entry which is preliminary data.</text>
</comment>
<reference evidence="8 9" key="1">
    <citation type="submission" date="2014-09" db="EMBL/GenBank/DDBJ databases">
        <title>Whole Genome Shotgun of Flavobacterium aquatile LMG 4008.</title>
        <authorList>
            <person name="Gale A.N."/>
            <person name="Pipes S.E."/>
            <person name="Newman J.D."/>
        </authorList>
    </citation>
    <scope>NUCLEOTIDE SEQUENCE [LARGE SCALE GENOMIC DNA]</scope>
    <source>
        <strain evidence="8 9">LMG 4008</strain>
    </source>
</reference>
<evidence type="ECO:0000256" key="4">
    <source>
        <dbReference type="ARBA" id="ARBA00023136"/>
    </source>
</evidence>
<dbReference type="InterPro" id="IPR033985">
    <property type="entry name" value="SusD-like_N"/>
</dbReference>
<evidence type="ECO:0000313" key="9">
    <source>
        <dbReference type="Proteomes" id="UP000029554"/>
    </source>
</evidence>
<dbReference type="AlphaFoldDB" id="A0A095U283"/>
<keyword evidence="9" id="KW-1185">Reference proteome</keyword>
<comment type="subcellular location">
    <subcellularLocation>
        <location evidence="1">Cell outer membrane</location>
    </subcellularLocation>
</comment>
<evidence type="ECO:0000259" key="7">
    <source>
        <dbReference type="Pfam" id="PF14322"/>
    </source>
</evidence>
<proteinExistence type="inferred from homology"/>
<dbReference type="STRING" id="1453498.LG45_03345"/>
<dbReference type="InterPro" id="IPR012944">
    <property type="entry name" value="SusD_RagB_dom"/>
</dbReference>
<evidence type="ECO:0008006" key="10">
    <source>
        <dbReference type="Google" id="ProtNLM"/>
    </source>
</evidence>
<accession>A0A095U283</accession>
<evidence type="ECO:0000313" key="8">
    <source>
        <dbReference type="EMBL" id="KGD68693.1"/>
    </source>
</evidence>
<dbReference type="SUPFAM" id="SSF48452">
    <property type="entry name" value="TPR-like"/>
    <property type="match status" value="1"/>
</dbReference>
<evidence type="ECO:0000259" key="6">
    <source>
        <dbReference type="Pfam" id="PF07980"/>
    </source>
</evidence>
<evidence type="ECO:0000256" key="5">
    <source>
        <dbReference type="ARBA" id="ARBA00023237"/>
    </source>
</evidence>